<keyword evidence="9" id="KW-1185">Reference proteome</keyword>
<dbReference type="Pfam" id="PF17917">
    <property type="entry name" value="RT_RNaseH"/>
    <property type="match status" value="1"/>
</dbReference>
<evidence type="ECO:0000256" key="1">
    <source>
        <dbReference type="ARBA" id="ARBA00022679"/>
    </source>
</evidence>
<dbReference type="GO" id="GO:0004519">
    <property type="term" value="F:endonuclease activity"/>
    <property type="evidence" value="ECO:0007669"/>
    <property type="project" value="UniProtKB-KW"/>
</dbReference>
<comment type="caution">
    <text evidence="8">The sequence shown here is derived from an EMBL/GenBank/DDBJ whole genome shotgun (WGS) entry which is preliminary data.</text>
</comment>
<proteinExistence type="predicted"/>
<keyword evidence="6" id="KW-0695">RNA-directed DNA polymerase</keyword>
<dbReference type="EMBL" id="CAVLGL010000137">
    <property type="protein sequence ID" value="CAK1602205.1"/>
    <property type="molecule type" value="Genomic_DNA"/>
</dbReference>
<dbReference type="PANTHER" id="PTHR37984">
    <property type="entry name" value="PROTEIN CBG26694"/>
    <property type="match status" value="1"/>
</dbReference>
<evidence type="ECO:0000256" key="6">
    <source>
        <dbReference type="ARBA" id="ARBA00022918"/>
    </source>
</evidence>
<keyword evidence="2" id="KW-0548">Nucleotidyltransferase</keyword>
<sequence>MALPRMNFGVPILGYPDAGKEFIVDTDASDIGLGGVLSQRNGDQEIVIAYFSKSLSKPERNYCVTRRELLAVVKSLQNFIKYLLGRKFHLRTDHAALKWLLQFKNPEGQVARWIKLLQEYDFVESNIAAGNLMAMQMHCQEELALKIASIASMY</sequence>
<evidence type="ECO:0000256" key="5">
    <source>
        <dbReference type="ARBA" id="ARBA00022801"/>
    </source>
</evidence>
<dbReference type="GO" id="GO:0003964">
    <property type="term" value="F:RNA-directed DNA polymerase activity"/>
    <property type="evidence" value="ECO:0007669"/>
    <property type="project" value="UniProtKB-KW"/>
</dbReference>
<dbReference type="GO" id="GO:0016787">
    <property type="term" value="F:hydrolase activity"/>
    <property type="evidence" value="ECO:0007669"/>
    <property type="project" value="UniProtKB-KW"/>
</dbReference>
<organism evidence="8 9">
    <name type="scientific">Parnassius mnemosyne</name>
    <name type="common">clouded apollo</name>
    <dbReference type="NCBI Taxonomy" id="213953"/>
    <lineage>
        <taxon>Eukaryota</taxon>
        <taxon>Metazoa</taxon>
        <taxon>Ecdysozoa</taxon>
        <taxon>Arthropoda</taxon>
        <taxon>Hexapoda</taxon>
        <taxon>Insecta</taxon>
        <taxon>Pterygota</taxon>
        <taxon>Neoptera</taxon>
        <taxon>Endopterygota</taxon>
        <taxon>Lepidoptera</taxon>
        <taxon>Glossata</taxon>
        <taxon>Ditrysia</taxon>
        <taxon>Papilionoidea</taxon>
        <taxon>Papilionidae</taxon>
        <taxon>Parnassiinae</taxon>
        <taxon>Parnassini</taxon>
        <taxon>Parnassius</taxon>
        <taxon>Driopa</taxon>
    </lineage>
</organism>
<dbReference type="InterPro" id="IPR050951">
    <property type="entry name" value="Retrovirus_Pol_polyprotein"/>
</dbReference>
<evidence type="ECO:0000256" key="4">
    <source>
        <dbReference type="ARBA" id="ARBA00022759"/>
    </source>
</evidence>
<keyword evidence="5" id="KW-0378">Hydrolase</keyword>
<keyword evidence="3" id="KW-0540">Nuclease</keyword>
<keyword evidence="4" id="KW-0255">Endonuclease</keyword>
<evidence type="ECO:0000256" key="3">
    <source>
        <dbReference type="ARBA" id="ARBA00022722"/>
    </source>
</evidence>
<evidence type="ECO:0000313" key="8">
    <source>
        <dbReference type="EMBL" id="CAK1602205.1"/>
    </source>
</evidence>
<evidence type="ECO:0000256" key="2">
    <source>
        <dbReference type="ARBA" id="ARBA00022695"/>
    </source>
</evidence>
<reference evidence="8 9" key="1">
    <citation type="submission" date="2023-11" db="EMBL/GenBank/DDBJ databases">
        <authorList>
            <person name="Hedman E."/>
            <person name="Englund M."/>
            <person name="Stromberg M."/>
            <person name="Nyberg Akerstrom W."/>
            <person name="Nylinder S."/>
            <person name="Jareborg N."/>
            <person name="Kallberg Y."/>
            <person name="Kronander E."/>
        </authorList>
    </citation>
    <scope>NUCLEOTIDE SEQUENCE [LARGE SCALE GENOMIC DNA]</scope>
</reference>
<dbReference type="Proteomes" id="UP001314205">
    <property type="component" value="Unassembled WGS sequence"/>
</dbReference>
<dbReference type="Gene3D" id="3.10.20.370">
    <property type="match status" value="1"/>
</dbReference>
<dbReference type="CDD" id="cd09274">
    <property type="entry name" value="RNase_HI_RT_Ty3"/>
    <property type="match status" value="1"/>
</dbReference>
<evidence type="ECO:0000259" key="7">
    <source>
        <dbReference type="Pfam" id="PF17917"/>
    </source>
</evidence>
<name>A0AAV1M4U6_9NEOP</name>
<dbReference type="FunFam" id="3.10.20.370:FF:000001">
    <property type="entry name" value="Retrovirus-related Pol polyprotein from transposon 17.6-like protein"/>
    <property type="match status" value="1"/>
</dbReference>
<dbReference type="PANTHER" id="PTHR37984:SF5">
    <property type="entry name" value="PROTEIN NYNRIN-LIKE"/>
    <property type="match status" value="1"/>
</dbReference>
<dbReference type="SUPFAM" id="SSF56672">
    <property type="entry name" value="DNA/RNA polymerases"/>
    <property type="match status" value="1"/>
</dbReference>
<protein>
    <recommendedName>
        <fullName evidence="7">Reverse transcriptase RNase H-like domain-containing protein</fullName>
    </recommendedName>
</protein>
<feature type="domain" description="Reverse transcriptase RNase H-like" evidence="7">
    <location>
        <begin position="17"/>
        <end position="120"/>
    </location>
</feature>
<keyword evidence="1" id="KW-0808">Transferase</keyword>
<accession>A0AAV1M4U6</accession>
<dbReference type="InterPro" id="IPR041373">
    <property type="entry name" value="RT_RNaseH"/>
</dbReference>
<dbReference type="InterPro" id="IPR043502">
    <property type="entry name" value="DNA/RNA_pol_sf"/>
</dbReference>
<dbReference type="AlphaFoldDB" id="A0AAV1M4U6"/>
<gene>
    <name evidence="8" type="ORF">PARMNEM_LOCUS20733</name>
</gene>
<evidence type="ECO:0000313" key="9">
    <source>
        <dbReference type="Proteomes" id="UP001314205"/>
    </source>
</evidence>